<dbReference type="GO" id="GO:0006826">
    <property type="term" value="P:iron ion transport"/>
    <property type="evidence" value="ECO:0007669"/>
    <property type="project" value="InterPro"/>
</dbReference>
<dbReference type="InterPro" id="IPR008331">
    <property type="entry name" value="Ferritin_DPS_dom"/>
</dbReference>
<dbReference type="Gene3D" id="1.20.1260.10">
    <property type="match status" value="2"/>
</dbReference>
<evidence type="ECO:0000313" key="9">
    <source>
        <dbReference type="Proteomes" id="UP000504623"/>
    </source>
</evidence>
<reference evidence="10" key="1">
    <citation type="submission" date="2025-08" db="UniProtKB">
        <authorList>
            <consortium name="RefSeq"/>
        </authorList>
    </citation>
    <scope>IDENTIFICATION</scope>
    <source>
        <tissue evidence="10">Spleen</tissue>
    </source>
</reference>
<evidence type="ECO:0000256" key="3">
    <source>
        <dbReference type="ARBA" id="ARBA00022723"/>
    </source>
</evidence>
<comment type="function">
    <text evidence="7">Stores iron in a soluble, non-toxic, readily available form. Important for iron homeostasis. Iron is taken up in the ferrous form and deposited as ferric hydroxides after oxidation.</text>
</comment>
<feature type="domain" description="Ferritin-like diiron" evidence="8">
    <location>
        <begin position="1"/>
        <end position="127"/>
    </location>
</feature>
<dbReference type="AlphaFoldDB" id="A0A9B0UAQ6"/>
<name>A0A9B0UAQ6_CHRAS</name>
<proteinExistence type="inferred from homology"/>
<dbReference type="InterPro" id="IPR001519">
    <property type="entry name" value="Ferritin"/>
</dbReference>
<dbReference type="InterPro" id="IPR014034">
    <property type="entry name" value="Ferritin_CS"/>
</dbReference>
<dbReference type="GO" id="GO:0044754">
    <property type="term" value="C:autolysosome"/>
    <property type="evidence" value="ECO:0007669"/>
    <property type="project" value="UniProtKB-SubCell"/>
</dbReference>
<gene>
    <name evidence="10" type="primary">LOC102818599</name>
</gene>
<evidence type="ECO:0000256" key="4">
    <source>
        <dbReference type="ARBA" id="ARBA00023004"/>
    </source>
</evidence>
<dbReference type="GO" id="GO:0006879">
    <property type="term" value="P:intracellular iron ion homeostasis"/>
    <property type="evidence" value="ECO:0007669"/>
    <property type="project" value="UniProtKB-KW"/>
</dbReference>
<dbReference type="GeneID" id="102818599"/>
<evidence type="ECO:0000259" key="8">
    <source>
        <dbReference type="PROSITE" id="PS50905"/>
    </source>
</evidence>
<keyword evidence="9" id="KW-1185">Reference proteome</keyword>
<evidence type="ECO:0000256" key="6">
    <source>
        <dbReference type="PIRSR" id="PIRSR601519-1"/>
    </source>
</evidence>
<dbReference type="RefSeq" id="XP_006875464.1">
    <property type="nucleotide sequence ID" value="XM_006875402.1"/>
</dbReference>
<evidence type="ECO:0000256" key="2">
    <source>
        <dbReference type="ARBA" id="ARBA00022434"/>
    </source>
</evidence>
<dbReference type="PANTHER" id="PTHR11431">
    <property type="entry name" value="FERRITIN"/>
    <property type="match status" value="1"/>
</dbReference>
<organism evidence="9 10">
    <name type="scientific">Chrysochloris asiatica</name>
    <name type="common">Cape golden mole</name>
    <dbReference type="NCBI Taxonomy" id="185453"/>
    <lineage>
        <taxon>Eukaryota</taxon>
        <taxon>Metazoa</taxon>
        <taxon>Chordata</taxon>
        <taxon>Craniata</taxon>
        <taxon>Vertebrata</taxon>
        <taxon>Euteleostomi</taxon>
        <taxon>Mammalia</taxon>
        <taxon>Eutheria</taxon>
        <taxon>Afrotheria</taxon>
        <taxon>Chrysochloridae</taxon>
        <taxon>Chrysochlorinae</taxon>
        <taxon>Chrysochloris</taxon>
    </lineage>
</organism>
<protein>
    <recommendedName>
        <fullName evidence="7">Ferritin</fullName>
    </recommendedName>
</protein>
<dbReference type="InterPro" id="IPR012347">
    <property type="entry name" value="Ferritin-like"/>
</dbReference>
<evidence type="ECO:0000256" key="1">
    <source>
        <dbReference type="ARBA" id="ARBA00007513"/>
    </source>
</evidence>
<dbReference type="Pfam" id="PF00210">
    <property type="entry name" value="Ferritin"/>
    <property type="match status" value="1"/>
</dbReference>
<evidence type="ECO:0000313" key="10">
    <source>
        <dbReference type="RefSeq" id="XP_006875464.1"/>
    </source>
</evidence>
<dbReference type="PROSITE" id="PS00204">
    <property type="entry name" value="FERRITIN_2"/>
    <property type="match status" value="1"/>
</dbReference>
<comment type="subcellular location">
    <subcellularLocation>
        <location evidence="5">Autolysosome</location>
    </subcellularLocation>
</comment>
<dbReference type="InterPro" id="IPR009040">
    <property type="entry name" value="Ferritin-like_diiron"/>
</dbReference>
<dbReference type="OrthoDB" id="186462at2759"/>
<evidence type="ECO:0000256" key="7">
    <source>
        <dbReference type="RuleBase" id="RU361145"/>
    </source>
</evidence>
<sequence>MSSQIRQNYSTEAEAGVNRLVSMHLRVSYTYLSLGFYFNHDDVALEVGEGEDVQKPSQDEWGRTLDTMETTLAVEKNLNQSLLDLHAVGATHTDPHLCDFLETHFLDEEVKIIKKMSDHLINVRRMAGPQARLGEYIFERLTRKLD</sequence>
<comment type="similarity">
    <text evidence="1 7">Belongs to the ferritin family.</text>
</comment>
<keyword evidence="4 6" id="KW-0408">Iron</keyword>
<keyword evidence="3 6" id="KW-0479">Metal-binding</keyword>
<dbReference type="PANTHER" id="PTHR11431:SF47">
    <property type="entry name" value="FERRITIN LIGHT CHAIN"/>
    <property type="match status" value="1"/>
</dbReference>
<evidence type="ECO:0000256" key="5">
    <source>
        <dbReference type="ARBA" id="ARBA00044942"/>
    </source>
</evidence>
<dbReference type="Proteomes" id="UP000504623">
    <property type="component" value="Unplaced"/>
</dbReference>
<dbReference type="GO" id="GO:0008199">
    <property type="term" value="F:ferric iron binding"/>
    <property type="evidence" value="ECO:0007669"/>
    <property type="project" value="InterPro"/>
</dbReference>
<keyword evidence="2 7" id="KW-0409">Iron storage</keyword>
<feature type="binding site" evidence="6">
    <location>
        <position position="75"/>
    </location>
    <ligand>
        <name>Fe cation</name>
        <dbReference type="ChEBI" id="CHEBI:24875"/>
        <label>1</label>
    </ligand>
</feature>
<dbReference type="SUPFAM" id="SSF47240">
    <property type="entry name" value="Ferritin-like"/>
    <property type="match status" value="1"/>
</dbReference>
<accession>A0A9B0UAQ6</accession>
<dbReference type="InterPro" id="IPR009078">
    <property type="entry name" value="Ferritin-like_SF"/>
</dbReference>
<dbReference type="PROSITE" id="PS50905">
    <property type="entry name" value="FERRITIN_LIKE"/>
    <property type="match status" value="1"/>
</dbReference>
<dbReference type="GO" id="GO:0008198">
    <property type="term" value="F:ferrous iron binding"/>
    <property type="evidence" value="ECO:0007669"/>
    <property type="project" value="TreeGrafter"/>
</dbReference>